<dbReference type="SUPFAM" id="SSF82657">
    <property type="entry name" value="BolA-like"/>
    <property type="match status" value="1"/>
</dbReference>
<dbReference type="Gene3D" id="3.30.300.90">
    <property type="entry name" value="BolA-like"/>
    <property type="match status" value="1"/>
</dbReference>
<dbReference type="GO" id="GO:0016226">
    <property type="term" value="P:iron-sulfur cluster assembly"/>
    <property type="evidence" value="ECO:0007669"/>
    <property type="project" value="TreeGrafter"/>
</dbReference>
<dbReference type="PIRSF" id="PIRSF003113">
    <property type="entry name" value="BolA"/>
    <property type="match status" value="1"/>
</dbReference>
<dbReference type="AlphaFoldDB" id="A0A382QG88"/>
<evidence type="ECO:0000313" key="1">
    <source>
        <dbReference type="EMBL" id="SVC83271.1"/>
    </source>
</evidence>
<reference evidence="1" key="1">
    <citation type="submission" date="2018-05" db="EMBL/GenBank/DDBJ databases">
        <authorList>
            <person name="Lanie J.A."/>
            <person name="Ng W.-L."/>
            <person name="Kazmierczak K.M."/>
            <person name="Andrzejewski T.M."/>
            <person name="Davidsen T.M."/>
            <person name="Wayne K.J."/>
            <person name="Tettelin H."/>
            <person name="Glass J.I."/>
            <person name="Rusch D."/>
            <person name="Podicherti R."/>
            <person name="Tsui H.-C.T."/>
            <person name="Winkler M.E."/>
        </authorList>
    </citation>
    <scope>NUCLEOTIDE SEQUENCE</scope>
</reference>
<protein>
    <recommendedName>
        <fullName evidence="2">BolA family transcriptional regulator</fullName>
    </recommendedName>
</protein>
<gene>
    <name evidence="1" type="ORF">METZ01_LOCUS336125</name>
</gene>
<dbReference type="PANTHER" id="PTHR46230">
    <property type="match status" value="1"/>
</dbReference>
<name>A0A382QG88_9ZZZZ</name>
<dbReference type="PANTHER" id="PTHR46230:SF7">
    <property type="entry name" value="BOLA-LIKE PROTEIN 1"/>
    <property type="match status" value="1"/>
</dbReference>
<feature type="non-terminal residue" evidence="1">
    <location>
        <position position="80"/>
    </location>
</feature>
<proteinExistence type="predicted"/>
<accession>A0A382QG88</accession>
<dbReference type="InterPro" id="IPR036065">
    <property type="entry name" value="BolA-like_sf"/>
</dbReference>
<dbReference type="Pfam" id="PF01722">
    <property type="entry name" value="BolA"/>
    <property type="match status" value="1"/>
</dbReference>
<dbReference type="EMBL" id="UINC01113570">
    <property type="protein sequence ID" value="SVC83271.1"/>
    <property type="molecule type" value="Genomic_DNA"/>
</dbReference>
<evidence type="ECO:0008006" key="2">
    <source>
        <dbReference type="Google" id="ProtNLM"/>
    </source>
</evidence>
<organism evidence="1">
    <name type="scientific">marine metagenome</name>
    <dbReference type="NCBI Taxonomy" id="408172"/>
    <lineage>
        <taxon>unclassified sequences</taxon>
        <taxon>metagenomes</taxon>
        <taxon>ecological metagenomes</taxon>
    </lineage>
</organism>
<dbReference type="InterPro" id="IPR002634">
    <property type="entry name" value="BolA"/>
</dbReference>
<sequence>MDKSERKNRIEQVIIAFLSPEYFSITDESEHHRGHIGSPGTGESHYSIIVKSNKFIGKSRVEREKMVNKLLAEEFKSGLH</sequence>